<evidence type="ECO:0000259" key="3">
    <source>
        <dbReference type="SMART" id="SM00306"/>
    </source>
</evidence>
<accession>A0A7I4CRB7</accession>
<dbReference type="CDD" id="cd00081">
    <property type="entry name" value="Hint"/>
    <property type="match status" value="1"/>
</dbReference>
<evidence type="ECO:0000256" key="2">
    <source>
        <dbReference type="SAM" id="SignalP"/>
    </source>
</evidence>
<reference evidence="4 5" key="1">
    <citation type="journal article" date="2008" name="Science">
        <title>The Physcomitrella genome reveals evolutionary insights into the conquest of land by plants.</title>
        <authorList>
            <person name="Rensing S."/>
            <person name="Lang D."/>
            <person name="Zimmer A."/>
            <person name="Terry A."/>
            <person name="Salamov A."/>
            <person name="Shapiro H."/>
            <person name="Nishiyama T."/>
            <person name="Perroud P.-F."/>
            <person name="Lindquist E."/>
            <person name="Kamisugi Y."/>
            <person name="Tanahashi T."/>
            <person name="Sakakibara K."/>
            <person name="Fujita T."/>
            <person name="Oishi K."/>
            <person name="Shin-I T."/>
            <person name="Kuroki Y."/>
            <person name="Toyoda A."/>
            <person name="Suzuki Y."/>
            <person name="Hashimoto A."/>
            <person name="Yamaguchi K."/>
            <person name="Sugano A."/>
            <person name="Kohara Y."/>
            <person name="Fujiyama A."/>
            <person name="Anterola A."/>
            <person name="Aoki S."/>
            <person name="Ashton N."/>
            <person name="Barbazuk W.B."/>
            <person name="Barker E."/>
            <person name="Bennetzen J."/>
            <person name="Bezanilla M."/>
            <person name="Blankenship R."/>
            <person name="Cho S.H."/>
            <person name="Dutcher S."/>
            <person name="Estelle M."/>
            <person name="Fawcett J.A."/>
            <person name="Gundlach H."/>
            <person name="Hanada K."/>
            <person name="Heyl A."/>
            <person name="Hicks K.A."/>
            <person name="Hugh J."/>
            <person name="Lohr M."/>
            <person name="Mayer K."/>
            <person name="Melkozernov A."/>
            <person name="Murata T."/>
            <person name="Nelson D."/>
            <person name="Pils B."/>
            <person name="Prigge M."/>
            <person name="Reiss B."/>
            <person name="Renner T."/>
            <person name="Rombauts S."/>
            <person name="Rushton P."/>
            <person name="Sanderfoot A."/>
            <person name="Schween G."/>
            <person name="Shiu S.-H."/>
            <person name="Stueber K."/>
            <person name="Theodoulou F.L."/>
            <person name="Tu H."/>
            <person name="Van de Peer Y."/>
            <person name="Verrier P.J."/>
            <person name="Waters E."/>
            <person name="Wood A."/>
            <person name="Yang L."/>
            <person name="Cove D."/>
            <person name="Cuming A."/>
            <person name="Hasebe M."/>
            <person name="Lucas S."/>
            <person name="Mishler D.B."/>
            <person name="Reski R."/>
            <person name="Grigoriev I."/>
            <person name="Quatrano R.S."/>
            <person name="Boore J.L."/>
        </authorList>
    </citation>
    <scope>NUCLEOTIDE SEQUENCE [LARGE SCALE GENOMIC DNA]</scope>
    <source>
        <strain evidence="4 5">cv. Gransden 2004</strain>
    </source>
</reference>
<keyword evidence="1" id="KW-0812">Transmembrane</keyword>
<dbReference type="EnsemblPlants" id="Pp3c26_1130V3.2">
    <property type="protein sequence ID" value="Pp3c26_1130V3.2"/>
    <property type="gene ID" value="Pp3c26_1130"/>
</dbReference>
<dbReference type="PANTHER" id="PTHR11889">
    <property type="entry name" value="HEDGEHOG"/>
    <property type="match status" value="1"/>
</dbReference>
<dbReference type="AlphaFoldDB" id="A0A7I4CRB7"/>
<dbReference type="Pfam" id="PF01079">
    <property type="entry name" value="Hint"/>
    <property type="match status" value="1"/>
</dbReference>
<evidence type="ECO:0000313" key="5">
    <source>
        <dbReference type="Proteomes" id="UP000006727"/>
    </source>
</evidence>
<sequence length="481" mass="49755">MIRMLLPLAFLLVLTHQAGVLVGAQLAISVTTFGPPHADGTPNTFIGTGSQIASSLLGSTTKALMWGVVSSSDVNAVCDQIVSTGALTFSATLTATTGETETLQQTITHVGGCRAAADGSGTQAVMVDNNGRQSAVVCPNNAGSTGCGIYLTGPDVTALYNQGARRRLLARNLLARKLLQGDNCQTGAAKGALTGAITSMEACIPFLGPLYPFCMAGVIGVATAGGAAVGCAEANGCFPGDATVLLAGGEVKPMTSLALGDKVAVRRHDGGLDYEDIYAFGHKDALAAANYVQLSLKPVGANMSDPALESTKLELTPLHFTVILSGSEITYKRAQDVRVGDMMWAQASTHAAELSPYLVTDISTVEKQGLYNPFTLGGTIIVNGVAASAHSEWFLDGAFDALGLTHWIPSAYQMVLAPMRLAYYGLGKQAYLDLYLRLDALVDVAQFGTKFGGPVVTAAAGLGSSIIAALLIFKSSRPKTA</sequence>
<feature type="signal peptide" evidence="2">
    <location>
        <begin position="1"/>
        <end position="23"/>
    </location>
</feature>
<dbReference type="EMBL" id="ABEU02000026">
    <property type="status" value="NOT_ANNOTATED_CDS"/>
    <property type="molecule type" value="Genomic_DNA"/>
</dbReference>
<dbReference type="InterPro" id="IPR001767">
    <property type="entry name" value="Hedgehog_Hint"/>
</dbReference>
<dbReference type="Gramene" id="Pp3c26_1130V3.2">
    <property type="protein sequence ID" value="Pp3c26_1130V3.2"/>
    <property type="gene ID" value="Pp3c26_1130"/>
</dbReference>
<proteinExistence type="predicted"/>
<dbReference type="InterPro" id="IPR003587">
    <property type="entry name" value="Hint_dom_N"/>
</dbReference>
<keyword evidence="1" id="KW-1133">Transmembrane helix</keyword>
<dbReference type="GO" id="GO:0016540">
    <property type="term" value="P:protein autoprocessing"/>
    <property type="evidence" value="ECO:0007669"/>
    <property type="project" value="InterPro"/>
</dbReference>
<evidence type="ECO:0000313" key="4">
    <source>
        <dbReference type="EnsemblPlants" id="Pp3c26_1130V3.2"/>
    </source>
</evidence>
<protein>
    <recommendedName>
        <fullName evidence="3">Hint domain-containing protein</fullName>
    </recommendedName>
</protein>
<dbReference type="SUPFAM" id="SSF51294">
    <property type="entry name" value="Hedgehog/intein (Hint) domain"/>
    <property type="match status" value="1"/>
</dbReference>
<reference evidence="4" key="3">
    <citation type="submission" date="2020-12" db="UniProtKB">
        <authorList>
            <consortium name="EnsemblPlants"/>
        </authorList>
    </citation>
    <scope>IDENTIFICATION</scope>
</reference>
<dbReference type="PANTHER" id="PTHR11889:SF31">
    <property type="entry name" value="PROTEIN HEDGEHOG"/>
    <property type="match status" value="1"/>
</dbReference>
<gene>
    <name evidence="4" type="primary">LOC112278101</name>
</gene>
<keyword evidence="2" id="KW-0732">Signal</keyword>
<dbReference type="OrthoDB" id="411926at2759"/>
<dbReference type="InterPro" id="IPR050387">
    <property type="entry name" value="Hedgehog_Signaling"/>
</dbReference>
<keyword evidence="5" id="KW-1185">Reference proteome</keyword>
<organism evidence="4 5">
    <name type="scientific">Physcomitrium patens</name>
    <name type="common">Spreading-leaved earth moss</name>
    <name type="synonym">Physcomitrella patens</name>
    <dbReference type="NCBI Taxonomy" id="3218"/>
    <lineage>
        <taxon>Eukaryota</taxon>
        <taxon>Viridiplantae</taxon>
        <taxon>Streptophyta</taxon>
        <taxon>Embryophyta</taxon>
        <taxon>Bryophyta</taxon>
        <taxon>Bryophytina</taxon>
        <taxon>Bryopsida</taxon>
        <taxon>Funariidae</taxon>
        <taxon>Funariales</taxon>
        <taxon>Funariaceae</taxon>
        <taxon>Physcomitrium</taxon>
    </lineage>
</organism>
<keyword evidence="1" id="KW-0472">Membrane</keyword>
<dbReference type="RefSeq" id="XP_024366966.1">
    <property type="nucleotide sequence ID" value="XM_024511198.2"/>
</dbReference>
<dbReference type="Gene3D" id="2.170.16.10">
    <property type="entry name" value="Hedgehog/Intein (Hint) domain"/>
    <property type="match status" value="1"/>
</dbReference>
<dbReference type="KEGG" id="ppp:112278101"/>
<feature type="chain" id="PRO_5029554821" description="Hint domain-containing protein" evidence="2">
    <location>
        <begin position="24"/>
        <end position="481"/>
    </location>
</feature>
<reference evidence="4 5" key="2">
    <citation type="journal article" date="2018" name="Plant J.">
        <title>The Physcomitrella patens chromosome-scale assembly reveals moss genome structure and evolution.</title>
        <authorList>
            <person name="Lang D."/>
            <person name="Ullrich K.K."/>
            <person name="Murat F."/>
            <person name="Fuchs J."/>
            <person name="Jenkins J."/>
            <person name="Haas F.B."/>
            <person name="Piednoel M."/>
            <person name="Gundlach H."/>
            <person name="Van Bel M."/>
            <person name="Meyberg R."/>
            <person name="Vives C."/>
            <person name="Morata J."/>
            <person name="Symeonidi A."/>
            <person name="Hiss M."/>
            <person name="Muchero W."/>
            <person name="Kamisugi Y."/>
            <person name="Saleh O."/>
            <person name="Blanc G."/>
            <person name="Decker E.L."/>
            <person name="van Gessel N."/>
            <person name="Grimwood J."/>
            <person name="Hayes R.D."/>
            <person name="Graham S.W."/>
            <person name="Gunter L.E."/>
            <person name="McDaniel S.F."/>
            <person name="Hoernstein S.N.W."/>
            <person name="Larsson A."/>
            <person name="Li F.W."/>
            <person name="Perroud P.F."/>
            <person name="Phillips J."/>
            <person name="Ranjan P."/>
            <person name="Rokshar D.S."/>
            <person name="Rothfels C.J."/>
            <person name="Schneider L."/>
            <person name="Shu S."/>
            <person name="Stevenson D.W."/>
            <person name="Thummler F."/>
            <person name="Tillich M."/>
            <person name="Villarreal Aguilar J.C."/>
            <person name="Widiez T."/>
            <person name="Wong G.K."/>
            <person name="Wymore A."/>
            <person name="Zhang Y."/>
            <person name="Zimmer A.D."/>
            <person name="Quatrano R.S."/>
            <person name="Mayer K.F.X."/>
            <person name="Goodstein D."/>
            <person name="Casacuberta J.M."/>
            <person name="Vandepoele K."/>
            <person name="Reski R."/>
            <person name="Cuming A.C."/>
            <person name="Tuskan G.A."/>
            <person name="Maumus F."/>
            <person name="Salse J."/>
            <person name="Schmutz J."/>
            <person name="Rensing S.A."/>
        </authorList>
    </citation>
    <scope>NUCLEOTIDE SEQUENCE [LARGE SCALE GENOMIC DNA]</scope>
    <source>
        <strain evidence="4 5">cv. Gransden 2004</strain>
    </source>
</reference>
<dbReference type="InterPro" id="IPR036844">
    <property type="entry name" value="Hint_dom_sf"/>
</dbReference>
<dbReference type="GeneID" id="112278101"/>
<feature type="domain" description="Hint" evidence="3">
    <location>
        <begin position="235"/>
        <end position="347"/>
    </location>
</feature>
<feature type="transmembrane region" description="Helical" evidence="1">
    <location>
        <begin position="451"/>
        <end position="473"/>
    </location>
</feature>
<evidence type="ECO:0000256" key="1">
    <source>
        <dbReference type="SAM" id="Phobius"/>
    </source>
</evidence>
<name>A0A7I4CRB7_PHYPA</name>
<dbReference type="SMART" id="SM00306">
    <property type="entry name" value="HintN"/>
    <property type="match status" value="1"/>
</dbReference>
<dbReference type="Proteomes" id="UP000006727">
    <property type="component" value="Chromosome 26"/>
</dbReference>